<name>A0ABS5NV98_9BACI</name>
<dbReference type="Proteomes" id="UP000681027">
    <property type="component" value="Unassembled WGS sequence"/>
</dbReference>
<gene>
    <name evidence="1" type="ORF">KHA94_16345</name>
</gene>
<protein>
    <submittedName>
        <fullName evidence="1">Uncharacterized protein</fullName>
    </submittedName>
</protein>
<proteinExistence type="predicted"/>
<accession>A0ABS5NV98</accession>
<dbReference type="EMBL" id="JAGYPM010000003">
    <property type="protein sequence ID" value="MBS4191761.1"/>
    <property type="molecule type" value="Genomic_DNA"/>
</dbReference>
<sequence>MIDYEKLQKTIAALREALEPVVKNICEAWSVLKSIASSQDEYLKKKKQIDNMHSSWNAPKDTRIKSQVINRKPKHTVRKIIR</sequence>
<organism evidence="1 2">
    <name type="scientific">Cytobacillus citreus</name>
    <dbReference type="NCBI Taxonomy" id="2833586"/>
    <lineage>
        <taxon>Bacteria</taxon>
        <taxon>Bacillati</taxon>
        <taxon>Bacillota</taxon>
        <taxon>Bacilli</taxon>
        <taxon>Bacillales</taxon>
        <taxon>Bacillaceae</taxon>
        <taxon>Cytobacillus</taxon>
    </lineage>
</organism>
<comment type="caution">
    <text evidence="1">The sequence shown here is derived from an EMBL/GenBank/DDBJ whole genome shotgun (WGS) entry which is preliminary data.</text>
</comment>
<keyword evidence="2" id="KW-1185">Reference proteome</keyword>
<dbReference type="RefSeq" id="WP_213103172.1">
    <property type="nucleotide sequence ID" value="NZ_JAGYPM010000003.1"/>
</dbReference>
<reference evidence="1 2" key="1">
    <citation type="submission" date="2021-05" db="EMBL/GenBank/DDBJ databases">
        <title>Novel Bacillus species.</title>
        <authorList>
            <person name="Liu G."/>
        </authorList>
    </citation>
    <scope>NUCLEOTIDE SEQUENCE [LARGE SCALE GENOMIC DNA]</scope>
    <source>
        <strain evidence="1 2">FJAT-49705</strain>
    </source>
</reference>
<evidence type="ECO:0000313" key="2">
    <source>
        <dbReference type="Proteomes" id="UP000681027"/>
    </source>
</evidence>
<evidence type="ECO:0000313" key="1">
    <source>
        <dbReference type="EMBL" id="MBS4191761.1"/>
    </source>
</evidence>